<dbReference type="EMBL" id="QJKJ01011752">
    <property type="protein sequence ID" value="RDX70301.1"/>
    <property type="molecule type" value="Genomic_DNA"/>
</dbReference>
<organism evidence="2 3">
    <name type="scientific">Mucuna pruriens</name>
    <name type="common">Velvet bean</name>
    <name type="synonym">Dolichos pruriens</name>
    <dbReference type="NCBI Taxonomy" id="157652"/>
    <lineage>
        <taxon>Eukaryota</taxon>
        <taxon>Viridiplantae</taxon>
        <taxon>Streptophyta</taxon>
        <taxon>Embryophyta</taxon>
        <taxon>Tracheophyta</taxon>
        <taxon>Spermatophyta</taxon>
        <taxon>Magnoliopsida</taxon>
        <taxon>eudicotyledons</taxon>
        <taxon>Gunneridae</taxon>
        <taxon>Pentapetalae</taxon>
        <taxon>rosids</taxon>
        <taxon>fabids</taxon>
        <taxon>Fabales</taxon>
        <taxon>Fabaceae</taxon>
        <taxon>Papilionoideae</taxon>
        <taxon>50 kb inversion clade</taxon>
        <taxon>NPAAA clade</taxon>
        <taxon>indigoferoid/millettioid clade</taxon>
        <taxon>Phaseoleae</taxon>
        <taxon>Mucuna</taxon>
    </lineage>
</organism>
<proteinExistence type="predicted"/>
<keyword evidence="1" id="KW-0812">Transmembrane</keyword>
<gene>
    <name evidence="2" type="ORF">CR513_50474</name>
</gene>
<keyword evidence="1" id="KW-1133">Transmembrane helix</keyword>
<keyword evidence="1" id="KW-0472">Membrane</keyword>
<accession>A0A371EWA4</accession>
<dbReference type="AlphaFoldDB" id="A0A371EWA4"/>
<feature type="transmembrane region" description="Helical" evidence="1">
    <location>
        <begin position="55"/>
        <end position="77"/>
    </location>
</feature>
<sequence length="163" mass="18482">MLARESSTRMGHVLESPCVASLFHRSLCDHNSTNVLDSIRTLQVSMLRLSTKSEIVTFSLVFYRFLSFSYGCIHIVINRATLKRCDHTSTTALNPIKIPQLSILERDRGVLGWVTSWEILVLHLFFANLHSLILQHLTGVIIPTLMHLIRLELRSQACLGDNV</sequence>
<evidence type="ECO:0000313" key="3">
    <source>
        <dbReference type="Proteomes" id="UP000257109"/>
    </source>
</evidence>
<keyword evidence="3" id="KW-1185">Reference proteome</keyword>
<dbReference type="Proteomes" id="UP000257109">
    <property type="component" value="Unassembled WGS sequence"/>
</dbReference>
<name>A0A371EWA4_MUCPR</name>
<reference evidence="2" key="1">
    <citation type="submission" date="2018-05" db="EMBL/GenBank/DDBJ databases">
        <title>Draft genome of Mucuna pruriens seed.</title>
        <authorList>
            <person name="Nnadi N.E."/>
            <person name="Vos R."/>
            <person name="Hasami M.H."/>
            <person name="Devisetty U.K."/>
            <person name="Aguiy J.C."/>
        </authorList>
    </citation>
    <scope>NUCLEOTIDE SEQUENCE [LARGE SCALE GENOMIC DNA]</scope>
    <source>
        <strain evidence="2">JCA_2017</strain>
    </source>
</reference>
<evidence type="ECO:0000256" key="1">
    <source>
        <dbReference type="SAM" id="Phobius"/>
    </source>
</evidence>
<evidence type="ECO:0000313" key="2">
    <source>
        <dbReference type="EMBL" id="RDX70301.1"/>
    </source>
</evidence>
<comment type="caution">
    <text evidence="2">The sequence shown here is derived from an EMBL/GenBank/DDBJ whole genome shotgun (WGS) entry which is preliminary data.</text>
</comment>
<feature type="non-terminal residue" evidence="2">
    <location>
        <position position="1"/>
    </location>
</feature>
<protein>
    <submittedName>
        <fullName evidence="2">Uncharacterized protein</fullName>
    </submittedName>
</protein>